<dbReference type="InterPro" id="IPR023214">
    <property type="entry name" value="HAD_sf"/>
</dbReference>
<dbReference type="PRINTS" id="PR00413">
    <property type="entry name" value="HADHALOGNASE"/>
</dbReference>
<dbReference type="NCBIfam" id="TIGR01493">
    <property type="entry name" value="HAD-SF-IA-v2"/>
    <property type="match status" value="1"/>
</dbReference>
<dbReference type="GO" id="GO:0016787">
    <property type="term" value="F:hydrolase activity"/>
    <property type="evidence" value="ECO:0007669"/>
    <property type="project" value="UniProtKB-KW"/>
</dbReference>
<evidence type="ECO:0000256" key="1">
    <source>
        <dbReference type="ARBA" id="ARBA00022801"/>
    </source>
</evidence>
<dbReference type="Pfam" id="PF00702">
    <property type="entry name" value="Hydrolase"/>
    <property type="match status" value="1"/>
</dbReference>
<dbReference type="RefSeq" id="WP_259529372.1">
    <property type="nucleotide sequence ID" value="NZ_JANLCK010000006.1"/>
</dbReference>
<dbReference type="PANTHER" id="PTHR43316:SF3">
    <property type="entry name" value="HALOACID DEHALOGENASE, TYPE II (AFU_ORTHOLOGUE AFUA_2G07750)-RELATED"/>
    <property type="match status" value="1"/>
</dbReference>
<dbReference type="PANTHER" id="PTHR43316">
    <property type="entry name" value="HYDROLASE, HALOACID DELAHOGENASE-RELATED"/>
    <property type="match status" value="1"/>
</dbReference>
<dbReference type="InterPro" id="IPR051540">
    <property type="entry name" value="S-2-haloacid_dehalogenase"/>
</dbReference>
<dbReference type="Gene3D" id="3.40.50.1000">
    <property type="entry name" value="HAD superfamily/HAD-like"/>
    <property type="match status" value="1"/>
</dbReference>
<gene>
    <name evidence="2" type="ORF">N1028_12400</name>
</gene>
<sequence length="164" mass="18560">MPCWRALYQPAMQRVTDIVELVHAWHRPPPWPDSVPGLRALKADYIIGPLSNAHTALLLEMSKSRRLPWDVIIGSDITRTYKPDPAAYRKTVELLGLPPGEVMLVAAHNEDLQAARMSGLATTFIARPREHGSRQVLDLEPTSDWDVVADDIEDLARRLRRRGR</sequence>
<protein>
    <submittedName>
        <fullName evidence="2">HAD-IA family hydrolase</fullName>
    </submittedName>
</protein>
<evidence type="ECO:0000313" key="3">
    <source>
        <dbReference type="Proteomes" id="UP001165587"/>
    </source>
</evidence>
<dbReference type="EMBL" id="JANLCK010000006">
    <property type="protein sequence ID" value="MCS5726694.1"/>
    <property type="molecule type" value="Genomic_DNA"/>
</dbReference>
<reference evidence="2" key="1">
    <citation type="submission" date="2022-08" db="EMBL/GenBank/DDBJ databases">
        <authorList>
            <person name="Deng Y."/>
            <person name="Han X.-F."/>
            <person name="Zhang Y.-Q."/>
        </authorList>
    </citation>
    <scope>NUCLEOTIDE SEQUENCE</scope>
    <source>
        <strain evidence="2">CPCC 203407</strain>
    </source>
</reference>
<accession>A0AA42BVN3</accession>
<dbReference type="Proteomes" id="UP001165587">
    <property type="component" value="Unassembled WGS sequence"/>
</dbReference>
<keyword evidence="1 2" id="KW-0378">Hydrolase</keyword>
<evidence type="ECO:0000313" key="2">
    <source>
        <dbReference type="EMBL" id="MCS5726694.1"/>
    </source>
</evidence>
<name>A0AA42BVN3_9MICO</name>
<organism evidence="2 3">
    <name type="scientific">Herbiconiux oxytropis</name>
    <dbReference type="NCBI Taxonomy" id="2970915"/>
    <lineage>
        <taxon>Bacteria</taxon>
        <taxon>Bacillati</taxon>
        <taxon>Actinomycetota</taxon>
        <taxon>Actinomycetes</taxon>
        <taxon>Micrococcales</taxon>
        <taxon>Microbacteriaceae</taxon>
        <taxon>Herbiconiux</taxon>
    </lineage>
</organism>
<proteinExistence type="predicted"/>
<dbReference type="SUPFAM" id="SSF56784">
    <property type="entry name" value="HAD-like"/>
    <property type="match status" value="1"/>
</dbReference>
<keyword evidence="3" id="KW-1185">Reference proteome</keyword>
<comment type="caution">
    <text evidence="2">The sequence shown here is derived from an EMBL/GenBank/DDBJ whole genome shotgun (WGS) entry which is preliminary data.</text>
</comment>
<dbReference type="AlphaFoldDB" id="A0AA42BVN3"/>
<dbReference type="InterPro" id="IPR036412">
    <property type="entry name" value="HAD-like_sf"/>
</dbReference>
<dbReference type="InterPro" id="IPR006439">
    <property type="entry name" value="HAD-SF_hydro_IA"/>
</dbReference>